<evidence type="ECO:0000313" key="3">
    <source>
        <dbReference type="Proteomes" id="UP000001213"/>
    </source>
</evidence>
<dbReference type="SMART" id="SM00347">
    <property type="entry name" value="HTH_MARR"/>
    <property type="match status" value="1"/>
</dbReference>
<dbReference type="HOGENOM" id="CLU_083287_1_0_11"/>
<dbReference type="GO" id="GO:0006950">
    <property type="term" value="P:response to stress"/>
    <property type="evidence" value="ECO:0007669"/>
    <property type="project" value="TreeGrafter"/>
</dbReference>
<keyword evidence="3" id="KW-1185">Reference proteome</keyword>
<feature type="domain" description="HTH marR-type" evidence="1">
    <location>
        <begin position="4"/>
        <end position="140"/>
    </location>
</feature>
<reference evidence="2 3" key="2">
    <citation type="journal article" date="2011" name="Stand. Genomic Sci.">
        <title>Complete genome sequence of Tsukamurella paurometabola type strain (no. 33).</title>
        <authorList>
            <person name="Munk A.C."/>
            <person name="Lapidus A."/>
            <person name="Lucas S."/>
            <person name="Nolan M."/>
            <person name="Tice H."/>
            <person name="Cheng J.F."/>
            <person name="Del Rio T.G."/>
            <person name="Goodwin L."/>
            <person name="Pitluck S."/>
            <person name="Liolios K."/>
            <person name="Huntemann M."/>
            <person name="Ivanova N."/>
            <person name="Mavromatis K."/>
            <person name="Mikhailova N."/>
            <person name="Pati A."/>
            <person name="Chen A."/>
            <person name="Palaniappan K."/>
            <person name="Tapia R."/>
            <person name="Han C."/>
            <person name="Land M."/>
            <person name="Hauser L."/>
            <person name="Chang Y.J."/>
            <person name="Jeffries C.D."/>
            <person name="Brettin T."/>
            <person name="Yasawong M."/>
            <person name="Brambilla E.M."/>
            <person name="Rohde M."/>
            <person name="Sikorski J."/>
            <person name="Goker M."/>
            <person name="Detter J.C."/>
            <person name="Woyke T."/>
            <person name="Bristow J."/>
            <person name="Eisen J.A."/>
            <person name="Markowitz V."/>
            <person name="Hugenholtz P."/>
            <person name="Kyrpides N.C."/>
            <person name="Klenk H.P."/>
        </authorList>
    </citation>
    <scope>NUCLEOTIDE SEQUENCE [LARGE SCALE GENOMIC DNA]</scope>
    <source>
        <strain evidence="3">ATCC 8368 / DSM 20162 / CCUG 35730 / CIP 100753 / JCM 10117 / KCTC 9821 / NBRC 16120 / NCIMB 702349 / NCTC 13040</strain>
    </source>
</reference>
<accession>D5UMU7</accession>
<proteinExistence type="predicted"/>
<evidence type="ECO:0000313" key="2">
    <source>
        <dbReference type="EMBL" id="ADG78444.1"/>
    </source>
</evidence>
<dbReference type="GO" id="GO:0003700">
    <property type="term" value="F:DNA-binding transcription factor activity"/>
    <property type="evidence" value="ECO:0007669"/>
    <property type="project" value="InterPro"/>
</dbReference>
<protein>
    <submittedName>
        <fullName evidence="2">Transcriptional regulator, MarR family</fullName>
    </submittedName>
</protein>
<dbReference type="InterPro" id="IPR036388">
    <property type="entry name" value="WH-like_DNA-bd_sf"/>
</dbReference>
<dbReference type="KEGG" id="tpr:Tpau_1826"/>
<dbReference type="PANTHER" id="PTHR33164">
    <property type="entry name" value="TRANSCRIPTIONAL REGULATOR, MARR FAMILY"/>
    <property type="match status" value="1"/>
</dbReference>
<dbReference type="Pfam" id="PF12802">
    <property type="entry name" value="MarR_2"/>
    <property type="match status" value="1"/>
</dbReference>
<dbReference type="EMBL" id="CP001966">
    <property type="protein sequence ID" value="ADG78444.1"/>
    <property type="molecule type" value="Genomic_DNA"/>
</dbReference>
<dbReference type="Gene3D" id="1.10.10.10">
    <property type="entry name" value="Winged helix-like DNA-binding domain superfamily/Winged helix DNA-binding domain"/>
    <property type="match status" value="1"/>
</dbReference>
<dbReference type="eggNOG" id="COG1846">
    <property type="taxonomic scope" value="Bacteria"/>
</dbReference>
<gene>
    <name evidence="2" type="ordered locus">Tpau_1826</name>
</gene>
<dbReference type="InterPro" id="IPR036390">
    <property type="entry name" value="WH_DNA-bd_sf"/>
</dbReference>
<dbReference type="RefSeq" id="WP_013126472.1">
    <property type="nucleotide sequence ID" value="NC_014158.1"/>
</dbReference>
<dbReference type="PANTHER" id="PTHR33164:SF106">
    <property type="entry name" value="TRANSCRIPTIONAL REGULATORY PROTEIN"/>
    <property type="match status" value="1"/>
</dbReference>
<dbReference type="STRING" id="521096.Tpau_1826"/>
<reference evidence="3" key="1">
    <citation type="submission" date="2010-03" db="EMBL/GenBank/DDBJ databases">
        <title>The complete chromosome of Tsukamurella paurometabola DSM 20162.</title>
        <authorList>
            <consortium name="US DOE Joint Genome Institute (JGI-PGF)"/>
            <person name="Lucas S."/>
            <person name="Copeland A."/>
            <person name="Lapidus A."/>
            <person name="Glavina del Rio T."/>
            <person name="Dalin E."/>
            <person name="Tice H."/>
            <person name="Bruce D."/>
            <person name="Goodwin L."/>
            <person name="Pitluck S."/>
            <person name="Kyrpides N."/>
            <person name="Mavromatis K."/>
            <person name="Ivanova N."/>
            <person name="Mikhailova N."/>
            <person name="Munk A.C."/>
            <person name="Brettin T."/>
            <person name="Detter J.C."/>
            <person name="Tapia R."/>
            <person name="Han C."/>
            <person name="Larimer F."/>
            <person name="Land M."/>
            <person name="Hauser L."/>
            <person name="Markowitz V."/>
            <person name="Cheng J.-F."/>
            <person name="Hugenholtz P."/>
            <person name="Woyke T."/>
            <person name="Wu D."/>
            <person name="Jando M."/>
            <person name="Brambilla E."/>
            <person name="Klenk H.-P."/>
            <person name="Eisen J.A."/>
        </authorList>
    </citation>
    <scope>NUCLEOTIDE SEQUENCE [LARGE SCALE GENOMIC DNA]</scope>
    <source>
        <strain evidence="3">ATCC 8368 / DSM 20162 / CCUG 35730 / CIP 100753 / JCM 10117 / KCTC 9821 / NBRC 16120 / NCIMB 702349 / NCTC 13040</strain>
    </source>
</reference>
<sequence length="141" mass="14994">MSRNEHLIHALRDAALRWNREIAAFGRVNDLGETDIRALIALLDLERAHTAATPGALAAQLGLSSAACTALVDRLVASSLVERAPDAADRRRVRLVVTDSARRLGEDFFAGFLGPLRSAAAGLDAEEAAAVQRFLAAAVQP</sequence>
<dbReference type="PROSITE" id="PS50995">
    <property type="entry name" value="HTH_MARR_2"/>
    <property type="match status" value="1"/>
</dbReference>
<dbReference type="InterPro" id="IPR000835">
    <property type="entry name" value="HTH_MarR-typ"/>
</dbReference>
<evidence type="ECO:0000259" key="1">
    <source>
        <dbReference type="PROSITE" id="PS50995"/>
    </source>
</evidence>
<name>D5UMU7_TSUPD</name>
<dbReference type="Proteomes" id="UP000001213">
    <property type="component" value="Chromosome"/>
</dbReference>
<dbReference type="AlphaFoldDB" id="D5UMU7"/>
<organism evidence="2 3">
    <name type="scientific">Tsukamurella paurometabola (strain ATCC 8368 / DSM 20162 / CCUG 35730 / CIP 100753 / JCM 10117 / KCTC 9821 / NBRC 16120 / NCIMB 702349 / NCTC 13040)</name>
    <name type="common">Corynebacterium paurometabolum</name>
    <dbReference type="NCBI Taxonomy" id="521096"/>
    <lineage>
        <taxon>Bacteria</taxon>
        <taxon>Bacillati</taxon>
        <taxon>Actinomycetota</taxon>
        <taxon>Actinomycetes</taxon>
        <taxon>Mycobacteriales</taxon>
        <taxon>Tsukamurellaceae</taxon>
        <taxon>Tsukamurella</taxon>
    </lineage>
</organism>
<dbReference type="SUPFAM" id="SSF46785">
    <property type="entry name" value="Winged helix' DNA-binding domain"/>
    <property type="match status" value="1"/>
</dbReference>
<dbReference type="InterPro" id="IPR039422">
    <property type="entry name" value="MarR/SlyA-like"/>
</dbReference>